<evidence type="ECO:0000256" key="3">
    <source>
        <dbReference type="ARBA" id="ARBA00022475"/>
    </source>
</evidence>
<comment type="caution">
    <text evidence="8">The sequence shown here is derived from an EMBL/GenBank/DDBJ whole genome shotgun (WGS) entry which is preliminary data.</text>
</comment>
<evidence type="ECO:0000256" key="7">
    <source>
        <dbReference type="SAM" id="Phobius"/>
    </source>
</evidence>
<keyword evidence="5 7" id="KW-1133">Transmembrane helix</keyword>
<evidence type="ECO:0000256" key="1">
    <source>
        <dbReference type="ARBA" id="ARBA00004651"/>
    </source>
</evidence>
<feature type="transmembrane region" description="Helical" evidence="7">
    <location>
        <begin position="51"/>
        <end position="75"/>
    </location>
</feature>
<comment type="subcellular location">
    <subcellularLocation>
        <location evidence="1">Cell membrane</location>
        <topology evidence="1">Multi-pass membrane protein</topology>
    </subcellularLocation>
</comment>
<dbReference type="AlphaFoldDB" id="A0A9X3TSA4"/>
<dbReference type="RefSeq" id="WP_271140394.1">
    <property type="nucleotide sequence ID" value="NZ_JAPYYP010000018.1"/>
</dbReference>
<proteinExistence type="predicted"/>
<feature type="transmembrane region" description="Helical" evidence="7">
    <location>
        <begin position="87"/>
        <end position="107"/>
    </location>
</feature>
<dbReference type="EMBL" id="JAPYYP010000018">
    <property type="protein sequence ID" value="MDA5109528.1"/>
    <property type="molecule type" value="Genomic_DNA"/>
</dbReference>
<keyword evidence="3" id="KW-1003">Cell membrane</keyword>
<gene>
    <name evidence="8" type="ORF">O3V59_14255</name>
</gene>
<dbReference type="PANTHER" id="PTHR23513">
    <property type="entry name" value="INTEGRAL MEMBRANE EFFLUX PROTEIN-RELATED"/>
    <property type="match status" value="1"/>
</dbReference>
<evidence type="ECO:0000256" key="5">
    <source>
        <dbReference type="ARBA" id="ARBA00022989"/>
    </source>
</evidence>
<accession>A0A9X3TSA4</accession>
<dbReference type="InterPro" id="IPR010290">
    <property type="entry name" value="TM_effector"/>
</dbReference>
<reference evidence="8" key="1">
    <citation type="submission" date="2022-12" db="EMBL/GenBank/DDBJ databases">
        <title>Draft genome sequence of the thermophilic strain Brevibacillus thermoruber HT42, isolated from Los Humeros, Puebla, Mexico, with biotechnological potential.</title>
        <authorList>
            <person name="Lara Sanchez J."/>
            <person name="Solis Palacios R."/>
            <person name="Bustos Baena A.S."/>
            <person name="Ruz Baez A.E."/>
            <person name="Espinosa Luna G."/>
            <person name="Oliart Ros R.M."/>
        </authorList>
    </citation>
    <scope>NUCLEOTIDE SEQUENCE</scope>
    <source>
        <strain evidence="8">HT42</strain>
    </source>
</reference>
<evidence type="ECO:0000256" key="4">
    <source>
        <dbReference type="ARBA" id="ARBA00022692"/>
    </source>
</evidence>
<evidence type="ECO:0000256" key="2">
    <source>
        <dbReference type="ARBA" id="ARBA00022448"/>
    </source>
</evidence>
<dbReference type="Proteomes" id="UP001151071">
    <property type="component" value="Unassembled WGS sequence"/>
</dbReference>
<keyword evidence="4 7" id="KW-0812">Transmembrane</keyword>
<feature type="transmembrane region" description="Helical" evidence="7">
    <location>
        <begin position="21"/>
        <end position="45"/>
    </location>
</feature>
<keyword evidence="9" id="KW-1185">Reference proteome</keyword>
<dbReference type="InterPro" id="IPR036259">
    <property type="entry name" value="MFS_trans_sf"/>
</dbReference>
<dbReference type="SUPFAM" id="SSF103473">
    <property type="entry name" value="MFS general substrate transporter"/>
    <property type="match status" value="1"/>
</dbReference>
<evidence type="ECO:0000313" key="9">
    <source>
        <dbReference type="Proteomes" id="UP001151071"/>
    </source>
</evidence>
<keyword evidence="6 7" id="KW-0472">Membrane</keyword>
<dbReference type="Gene3D" id="1.20.1250.20">
    <property type="entry name" value="MFS general substrate transporter like domains"/>
    <property type="match status" value="1"/>
</dbReference>
<dbReference type="PANTHER" id="PTHR23513:SF6">
    <property type="entry name" value="MAJOR FACILITATOR SUPERFAMILY ASSOCIATED DOMAIN-CONTAINING PROTEIN"/>
    <property type="match status" value="1"/>
</dbReference>
<keyword evidence="2" id="KW-0813">Transport</keyword>
<organism evidence="8 9">
    <name type="scientific">Brevibacillus thermoruber</name>
    <dbReference type="NCBI Taxonomy" id="33942"/>
    <lineage>
        <taxon>Bacteria</taxon>
        <taxon>Bacillati</taxon>
        <taxon>Bacillota</taxon>
        <taxon>Bacilli</taxon>
        <taxon>Bacillales</taxon>
        <taxon>Paenibacillaceae</taxon>
        <taxon>Brevibacillus</taxon>
    </lineage>
</organism>
<evidence type="ECO:0000256" key="6">
    <source>
        <dbReference type="ARBA" id="ARBA00023136"/>
    </source>
</evidence>
<evidence type="ECO:0000313" key="8">
    <source>
        <dbReference type="EMBL" id="MDA5109528.1"/>
    </source>
</evidence>
<dbReference type="GO" id="GO:0005886">
    <property type="term" value="C:plasma membrane"/>
    <property type="evidence" value="ECO:0007669"/>
    <property type="project" value="UniProtKB-SubCell"/>
</dbReference>
<dbReference type="Pfam" id="PF05977">
    <property type="entry name" value="MFS_3"/>
    <property type="match status" value="1"/>
</dbReference>
<sequence>MKGLPLSRFTGMLATNSSLRSLWLARAVSALGDYGYSVALMWFVYEQTHSALQTGLLFILKFLPEPFVGLYFGVLADRLNRKRLMQIADLIQTLAMLLLGVLIARAVSWSRSSAWPGPSKSMRPPFWCRWFLFSGFAAPRPGLRLLPRPERA</sequence>
<protein>
    <submittedName>
        <fullName evidence="8">MFS transporter</fullName>
    </submittedName>
</protein>
<name>A0A9X3TSA4_9BACL</name>